<dbReference type="Proteomes" id="UP000193862">
    <property type="component" value="Unassembled WGS sequence"/>
</dbReference>
<proteinExistence type="predicted"/>
<sequence>MSAPRTIAVLGTGLMGAPMAVNLARAGHHLRLWNRDARKAHAIGGGTQVCETPAQAVALADIVVVMLSSGPVCEAVLFGDKGVAASMRAGAILVVMSSIGHEEACDMARRARSLGLRWIDAPVSGGTKGAQEASLSIMAGGTQDDVAAVTPVLSALGTVTHIGPHGSGALCKLANQMLVASTIAAVSEALFLAKSGGADPARVRAALMGGFANSRILEQHGARMIAGDFTPGGPAKYQVKDTQAALDVAQALGLELPLLTQADALFSDLVAHGGADLDHSALLLELERRNATPPSKEVALPRKL</sequence>
<dbReference type="RefSeq" id="WP_085835549.1">
    <property type="nucleotide sequence ID" value="NZ_FWFS01000002.1"/>
</dbReference>
<gene>
    <name evidence="6" type="primary">glxR</name>
    <name evidence="6" type="ORF">AQS8620_00803</name>
</gene>
<keyword evidence="7" id="KW-1185">Reference proteome</keyword>
<dbReference type="InterPro" id="IPR008927">
    <property type="entry name" value="6-PGluconate_DH-like_C_sf"/>
</dbReference>
<evidence type="ECO:0000259" key="5">
    <source>
        <dbReference type="Pfam" id="PF14833"/>
    </source>
</evidence>
<evidence type="ECO:0000313" key="6">
    <source>
        <dbReference type="EMBL" id="SLN26685.1"/>
    </source>
</evidence>
<reference evidence="6 7" key="1">
    <citation type="submission" date="2017-03" db="EMBL/GenBank/DDBJ databases">
        <authorList>
            <person name="Afonso C.L."/>
            <person name="Miller P.J."/>
            <person name="Scott M.A."/>
            <person name="Spackman E."/>
            <person name="Goraichik I."/>
            <person name="Dimitrov K.M."/>
            <person name="Suarez D.L."/>
            <person name="Swayne D.E."/>
        </authorList>
    </citation>
    <scope>NUCLEOTIDE SEQUENCE [LARGE SCALE GENOMIC DNA]</scope>
    <source>
        <strain evidence="6 7">CECT 8620</strain>
    </source>
</reference>
<dbReference type="EMBL" id="FWFS01000002">
    <property type="protein sequence ID" value="SLN26685.1"/>
    <property type="molecule type" value="Genomic_DNA"/>
</dbReference>
<keyword evidence="2" id="KW-0520">NAD</keyword>
<evidence type="ECO:0000256" key="1">
    <source>
        <dbReference type="ARBA" id="ARBA00023002"/>
    </source>
</evidence>
<dbReference type="GO" id="GO:0008679">
    <property type="term" value="F:2-hydroxy-3-oxopropionate reductase activity"/>
    <property type="evidence" value="ECO:0007669"/>
    <property type="project" value="UniProtKB-EC"/>
</dbReference>
<accession>A0A1Y5RXW3</accession>
<evidence type="ECO:0000256" key="2">
    <source>
        <dbReference type="ARBA" id="ARBA00023027"/>
    </source>
</evidence>
<evidence type="ECO:0000259" key="4">
    <source>
        <dbReference type="Pfam" id="PF03446"/>
    </source>
</evidence>
<dbReference type="InterPro" id="IPR015815">
    <property type="entry name" value="HIBADH-related"/>
</dbReference>
<dbReference type="EC" id="1.1.1.60" evidence="6"/>
<evidence type="ECO:0000256" key="3">
    <source>
        <dbReference type="PIRSR" id="PIRSR000103-1"/>
    </source>
</evidence>
<keyword evidence="1 6" id="KW-0560">Oxidoreductase</keyword>
<dbReference type="InterPro" id="IPR013328">
    <property type="entry name" value="6PGD_dom2"/>
</dbReference>
<dbReference type="Pfam" id="PF14833">
    <property type="entry name" value="NAD_binding_11"/>
    <property type="match status" value="1"/>
</dbReference>
<dbReference type="PANTHER" id="PTHR43060">
    <property type="entry name" value="3-HYDROXYISOBUTYRATE DEHYDROGENASE-LIKE 1, MITOCHONDRIAL-RELATED"/>
    <property type="match status" value="1"/>
</dbReference>
<name>A0A1Y5RXW3_9RHOB</name>
<organism evidence="6 7">
    <name type="scientific">Aquimixticola soesokkakensis</name>
    <dbReference type="NCBI Taxonomy" id="1519096"/>
    <lineage>
        <taxon>Bacteria</taxon>
        <taxon>Pseudomonadati</taxon>
        <taxon>Pseudomonadota</taxon>
        <taxon>Alphaproteobacteria</taxon>
        <taxon>Rhodobacterales</taxon>
        <taxon>Paracoccaceae</taxon>
        <taxon>Aquimixticola</taxon>
    </lineage>
</organism>
<dbReference type="SUPFAM" id="SSF51735">
    <property type="entry name" value="NAD(P)-binding Rossmann-fold domains"/>
    <property type="match status" value="1"/>
</dbReference>
<evidence type="ECO:0000313" key="7">
    <source>
        <dbReference type="Proteomes" id="UP000193862"/>
    </source>
</evidence>
<dbReference type="Pfam" id="PF03446">
    <property type="entry name" value="NAD_binding_2"/>
    <property type="match status" value="1"/>
</dbReference>
<dbReference type="SUPFAM" id="SSF48179">
    <property type="entry name" value="6-phosphogluconate dehydrogenase C-terminal domain-like"/>
    <property type="match status" value="1"/>
</dbReference>
<dbReference type="Gene3D" id="1.10.1040.10">
    <property type="entry name" value="N-(1-d-carboxylethyl)-l-norvaline Dehydrogenase, domain 2"/>
    <property type="match status" value="1"/>
</dbReference>
<feature type="domain" description="3-hydroxyisobutyrate dehydrogenase-like NAD-binding" evidence="5">
    <location>
        <begin position="166"/>
        <end position="283"/>
    </location>
</feature>
<dbReference type="AlphaFoldDB" id="A0A1Y5RXW3"/>
<dbReference type="InterPro" id="IPR029154">
    <property type="entry name" value="HIBADH-like_NADP-bd"/>
</dbReference>
<dbReference type="GO" id="GO:0050661">
    <property type="term" value="F:NADP binding"/>
    <property type="evidence" value="ECO:0007669"/>
    <property type="project" value="InterPro"/>
</dbReference>
<dbReference type="PIRSF" id="PIRSF000103">
    <property type="entry name" value="HIBADH"/>
    <property type="match status" value="1"/>
</dbReference>
<dbReference type="Gene3D" id="3.40.50.720">
    <property type="entry name" value="NAD(P)-binding Rossmann-like Domain"/>
    <property type="match status" value="1"/>
</dbReference>
<dbReference type="InterPro" id="IPR006115">
    <property type="entry name" value="6PGDH_NADP-bd"/>
</dbReference>
<feature type="domain" description="6-phosphogluconate dehydrogenase NADP-binding" evidence="4">
    <location>
        <begin position="6"/>
        <end position="163"/>
    </location>
</feature>
<feature type="active site" evidence="3">
    <location>
        <position position="172"/>
    </location>
</feature>
<protein>
    <submittedName>
        <fullName evidence="6">2-hydroxy-3-oxopropionate reductase</fullName>
        <ecNumber evidence="6">1.1.1.60</ecNumber>
    </submittedName>
</protein>
<dbReference type="OrthoDB" id="9812907at2"/>
<dbReference type="InterPro" id="IPR036291">
    <property type="entry name" value="NAD(P)-bd_dom_sf"/>
</dbReference>
<dbReference type="PANTHER" id="PTHR43060:SF15">
    <property type="entry name" value="3-HYDROXYISOBUTYRATE DEHYDROGENASE-LIKE 1, MITOCHONDRIAL-RELATED"/>
    <property type="match status" value="1"/>
</dbReference>
<dbReference type="GO" id="GO:0051287">
    <property type="term" value="F:NAD binding"/>
    <property type="evidence" value="ECO:0007669"/>
    <property type="project" value="InterPro"/>
</dbReference>